<proteinExistence type="predicted"/>
<sequence>MVNDGNVDSNTATTTINITPVNDAPVLDLDGNNSSTATGSDYITTFTEGGGAVAIGDSDVSITDADDINIESATITLSSRPDGDTVESLLVNGTLPTGITASSYDSSTGVITLTGSATLADYQTAIAQIQYNNTSENPDTSARSVTVVVNDGNFDSNTATTTINITPVNDAPVLDLDGDNTGNDYTTTFTEGLGAVAIGNNVGIADEDDTNIESATITLGSRPDGDTVESLLVNGTLPTGITASSYNSTTGVITLTGSATLAEYQTAIAQIQYNNTSDNPNTTDRTVTVVVNDGDADSSTATTTINMTPVNDAPVLDLDGDNSTTTGSDYITTFTEGTAVNIGDSDVSITDVDDSNIQSATITLSNIQDGASESLSAGTLPTGITASSYDSSTGVITLTGSATLTDYQTAIAQIQYNNTSENPDTSARSVTVVVNDGNVDSNTATTTINITPVNDAPVLDLDGDNTGNDYTTTFTEGLGAVAIGNNVGIADEDDTNIESATITLGSRPDGDTVESLLVNGTLPTGITASSYNSTTGVITLTGSATLAEYQTAIAQIQYNNTSQNPDPTDRTVTVVVNDGDANSNTATTTISLVPVNDPVHFDFNADGVADILWRHKSLQNGPNRIWLMKNDGTRDSIVNPGSFGSNWNVERVGDFNADGVADILWRHQSLSSGPNRIWLMKNDGTRDSIVNPGSFNSNWNVEEVGDFNADGVDDILWRHKSLQNGPNRIWLMKNDGTPDSIVNPGFFGSSWNVEEVGDFNADGVADILWRHKSLPHGPNRIWLMKNDGTPDSIVNPGFFNSNWNVEELGDFNADGVDDILWRHKSLSHGPNRIWLMKNDGTPDSIVNPGFFNSNWNVEGVRDFNADGVDDILWRHQSLPNGPNKIWLMENDGTRDSIVNPGSFNSNWDIAGM</sequence>
<dbReference type="InterPro" id="IPR028994">
    <property type="entry name" value="Integrin_alpha_N"/>
</dbReference>
<dbReference type="SUPFAM" id="SSF69318">
    <property type="entry name" value="Integrin alpha N-terminal domain"/>
    <property type="match status" value="1"/>
</dbReference>
<dbReference type="PANTHER" id="PTHR14139">
    <property type="entry name" value="CALSYNTENIN"/>
    <property type="match status" value="1"/>
</dbReference>
<evidence type="ECO:0000256" key="1">
    <source>
        <dbReference type="ARBA" id="ARBA00022729"/>
    </source>
</evidence>
<dbReference type="AlphaFoldDB" id="Q10WG6"/>
<dbReference type="eggNOG" id="COG2911">
    <property type="taxonomic scope" value="Bacteria"/>
</dbReference>
<evidence type="ECO:0000313" key="2">
    <source>
        <dbReference type="EMBL" id="ABG53408.1"/>
    </source>
</evidence>
<dbReference type="PANTHER" id="PTHR14139:SF2">
    <property type="entry name" value="CALSYNTENIN-1"/>
    <property type="match status" value="1"/>
</dbReference>
<reference evidence="2" key="1">
    <citation type="submission" date="2006-06" db="EMBL/GenBank/DDBJ databases">
        <title>Complete sequence of Trichodesmium erythraeum IMS101.</title>
        <authorList>
            <consortium name="US DOE Joint Genome Institute"/>
            <person name="Copeland A."/>
            <person name="Lucas S."/>
            <person name="Lapidus A."/>
            <person name="Barry K."/>
            <person name="Detter J.C."/>
            <person name="Glavina del Rio T."/>
            <person name="Hammon N."/>
            <person name="Israni S."/>
            <person name="Dalin E."/>
            <person name="Tice H."/>
            <person name="Pitluck S."/>
            <person name="Kiss H."/>
            <person name="Munk A.C."/>
            <person name="Brettin T."/>
            <person name="Bruce D."/>
            <person name="Han C."/>
            <person name="Tapia R."/>
            <person name="Gilna P."/>
            <person name="Schmutz J."/>
            <person name="Larimer F."/>
            <person name="Land M."/>
            <person name="Hauser L."/>
            <person name="Kyrpides N."/>
            <person name="Kim E."/>
            <person name="Richardson P."/>
        </authorList>
    </citation>
    <scope>NUCLEOTIDE SEQUENCE [LARGE SCALE GENOMIC DNA]</scope>
    <source>
        <strain evidence="2">IMS101</strain>
    </source>
</reference>
<dbReference type="EMBL" id="CP000393">
    <property type="protein sequence ID" value="ABG53408.1"/>
    <property type="molecule type" value="Genomic_DNA"/>
</dbReference>
<dbReference type="RefSeq" id="WP_011613733.1">
    <property type="nucleotide sequence ID" value="NC_008312.1"/>
</dbReference>
<keyword evidence="1" id="KW-0732">Signal</keyword>
<organism evidence="2">
    <name type="scientific">Trichodesmium erythraeum (strain IMS101)</name>
    <dbReference type="NCBI Taxonomy" id="203124"/>
    <lineage>
        <taxon>Bacteria</taxon>
        <taxon>Bacillati</taxon>
        <taxon>Cyanobacteriota</taxon>
        <taxon>Cyanophyceae</taxon>
        <taxon>Oscillatoriophycideae</taxon>
        <taxon>Oscillatoriales</taxon>
        <taxon>Microcoleaceae</taxon>
        <taxon>Trichodesmium</taxon>
    </lineage>
</organism>
<dbReference type="Gene3D" id="2.130.10.130">
    <property type="entry name" value="Integrin alpha, N-terminal"/>
    <property type="match status" value="1"/>
</dbReference>
<dbReference type="KEGG" id="ter:Tery_4420"/>
<dbReference type="eggNOG" id="COG0823">
    <property type="taxonomic scope" value="Bacteria"/>
</dbReference>
<dbReference type="Pfam" id="PF13517">
    <property type="entry name" value="FG-GAP_3"/>
    <property type="match status" value="2"/>
</dbReference>
<dbReference type="STRING" id="203124.Tery_4420"/>
<accession>Q10WG6</accession>
<gene>
    <name evidence="2" type="ordered locus">Tery_4420</name>
</gene>
<dbReference type="HOGENOM" id="CLU_318831_0_0_3"/>
<name>Q10WG6_TRIEI</name>
<dbReference type="InterPro" id="IPR013517">
    <property type="entry name" value="FG-GAP"/>
</dbReference>
<protein>
    <submittedName>
        <fullName evidence="2">Uncharacterized protein</fullName>
    </submittedName>
</protein>
<dbReference type="OrthoDB" id="436531at2"/>